<dbReference type="OrthoDB" id="3493at2"/>
<dbReference type="KEGG" id="bsol:FSW04_13975"/>
<sequence>MAGSDQPLGWGDRPSPGDAVRIVVDGQSFAAYADSLATDSIDLLAARGALPHELTQPGATDATVEYLVNHDVWRLLGSLGFSRQDEAGTVWRFDHRRVPQLLLRREYVRAPISAGLRLWTPVGRHETRTLSISGDGMTVPAAIVEDVGQEDVAFMLSVPGHSPIRGSARIVRSGDNSGELAFTEISDADRTVLTLAVYDEQRRLKDDAQRSPGLAAKPTVDLQEAQDRYAKAEGPSRNRVDIQVS</sequence>
<keyword evidence="4" id="KW-1185">Reference proteome</keyword>
<evidence type="ECO:0000256" key="1">
    <source>
        <dbReference type="SAM" id="MobiDB-lite"/>
    </source>
</evidence>
<evidence type="ECO:0000313" key="4">
    <source>
        <dbReference type="Proteomes" id="UP000321805"/>
    </source>
</evidence>
<reference evidence="3 4" key="1">
    <citation type="journal article" date="2018" name="J. Microbiol.">
        <title>Baekduia soli gen. nov., sp. nov., a novel bacterium isolated from the soil of Baekdu Mountain and proposal of a novel family name, Baekduiaceae fam. nov.</title>
        <authorList>
            <person name="An D.S."/>
            <person name="Siddiqi M.Z."/>
            <person name="Kim K.H."/>
            <person name="Yu H.S."/>
            <person name="Im W.T."/>
        </authorList>
    </citation>
    <scope>NUCLEOTIDE SEQUENCE [LARGE SCALE GENOMIC DNA]</scope>
    <source>
        <strain evidence="3 4">BR7-21</strain>
    </source>
</reference>
<dbReference type="AlphaFoldDB" id="A0A5B8U6E8"/>
<dbReference type="Proteomes" id="UP000321805">
    <property type="component" value="Chromosome"/>
</dbReference>
<accession>A0A5B8U6E8</accession>
<dbReference type="GO" id="GO:0035438">
    <property type="term" value="F:cyclic-di-GMP binding"/>
    <property type="evidence" value="ECO:0007669"/>
    <property type="project" value="InterPro"/>
</dbReference>
<dbReference type="InterPro" id="IPR009875">
    <property type="entry name" value="PilZ_domain"/>
</dbReference>
<dbReference type="RefSeq" id="WP_146920255.1">
    <property type="nucleotide sequence ID" value="NZ_CP042430.1"/>
</dbReference>
<dbReference type="Gene3D" id="2.40.10.220">
    <property type="entry name" value="predicted glycosyltransferase like domains"/>
    <property type="match status" value="1"/>
</dbReference>
<feature type="region of interest" description="Disordered" evidence="1">
    <location>
        <begin position="204"/>
        <end position="245"/>
    </location>
</feature>
<feature type="domain" description="PilZ" evidence="2">
    <location>
        <begin position="104"/>
        <end position="194"/>
    </location>
</feature>
<organism evidence="3 4">
    <name type="scientific">Baekduia soli</name>
    <dbReference type="NCBI Taxonomy" id="496014"/>
    <lineage>
        <taxon>Bacteria</taxon>
        <taxon>Bacillati</taxon>
        <taxon>Actinomycetota</taxon>
        <taxon>Thermoleophilia</taxon>
        <taxon>Solirubrobacterales</taxon>
        <taxon>Baekduiaceae</taxon>
        <taxon>Baekduia</taxon>
    </lineage>
</organism>
<dbReference type="Pfam" id="PF07238">
    <property type="entry name" value="PilZ"/>
    <property type="match status" value="1"/>
</dbReference>
<feature type="compositionally biased region" description="Basic and acidic residues" evidence="1">
    <location>
        <begin position="225"/>
        <end position="245"/>
    </location>
</feature>
<name>A0A5B8U6E8_9ACTN</name>
<evidence type="ECO:0000313" key="3">
    <source>
        <dbReference type="EMBL" id="QEC48567.1"/>
    </source>
</evidence>
<gene>
    <name evidence="3" type="ORF">FSW04_13975</name>
</gene>
<evidence type="ECO:0000259" key="2">
    <source>
        <dbReference type="Pfam" id="PF07238"/>
    </source>
</evidence>
<dbReference type="EMBL" id="CP042430">
    <property type="protein sequence ID" value="QEC48567.1"/>
    <property type="molecule type" value="Genomic_DNA"/>
</dbReference>
<proteinExistence type="predicted"/>
<protein>
    <submittedName>
        <fullName evidence="3">PilZ domain-containing protein</fullName>
    </submittedName>
</protein>